<dbReference type="EMBL" id="CAJNBH010000004">
    <property type="protein sequence ID" value="CAE6724871.1"/>
    <property type="molecule type" value="Genomic_DNA"/>
</dbReference>
<organism evidence="1 2">
    <name type="scientific">Paraburkholderia nemoris</name>
    <dbReference type="NCBI Taxonomy" id="2793076"/>
    <lineage>
        <taxon>Bacteria</taxon>
        <taxon>Pseudomonadati</taxon>
        <taxon>Pseudomonadota</taxon>
        <taxon>Betaproteobacteria</taxon>
        <taxon>Burkholderiales</taxon>
        <taxon>Burkholderiaceae</taxon>
        <taxon>Paraburkholderia</taxon>
    </lineage>
</organism>
<reference evidence="1 2" key="1">
    <citation type="submission" date="2021-02" db="EMBL/GenBank/DDBJ databases">
        <authorList>
            <person name="Vanwijnsberghe S."/>
        </authorList>
    </citation>
    <scope>NUCLEOTIDE SEQUENCE [LARGE SCALE GENOMIC DNA]</scope>
    <source>
        <strain evidence="1 2">R-69776</strain>
    </source>
</reference>
<comment type="caution">
    <text evidence="1">The sequence shown here is derived from an EMBL/GenBank/DDBJ whole genome shotgun (WGS) entry which is preliminary data.</text>
</comment>
<proteinExistence type="predicted"/>
<gene>
    <name evidence="1" type="ORF">R69776_01712</name>
</gene>
<sequence>MGFVGGSLDMTNPVRIFYWQTGFAAVSFAIVQCRTGGGLASL</sequence>
<evidence type="ECO:0000313" key="2">
    <source>
        <dbReference type="Proteomes" id="UP000673821"/>
    </source>
</evidence>
<protein>
    <submittedName>
        <fullName evidence="1">Uncharacterized protein</fullName>
    </submittedName>
</protein>
<evidence type="ECO:0000313" key="1">
    <source>
        <dbReference type="EMBL" id="CAE6724871.1"/>
    </source>
</evidence>
<accession>A0ABM8QZH2</accession>
<keyword evidence="2" id="KW-1185">Reference proteome</keyword>
<dbReference type="Proteomes" id="UP000673821">
    <property type="component" value="Unassembled WGS sequence"/>
</dbReference>
<name>A0ABM8QZH2_9BURK</name>